<sequence length="664" mass="74617">MFETGTVQRIESQLAAILTDCKTITCTNLRSAGDRNIPRTSHFTTTSTLPFPPSTPSPQRTAISGSGLDNNGSRTFGKNTTTYSEVNETTGRELDLYFKLNHIFHKEADPVRQLYLMSQGLRPYCEDNKRMHVHHINRRDHKDGGNFVLLPTRLHNNTQLHNITGDPRRHSTIIRKDFRRASVATIRILFADIMEGRHRHPAVTEAVRQDFIATYGKNYRSATKFANRHQSVPRPGGIEVMALDTTSADTPLCSNPQVTKDGKWLSASFNWVRFWLSLSEVTKDEVLCLTVSSTVLSAKRLCIDIGACGPFYTINFDGGMDLNMTIVETMKRADFLLGAFAFGCDAYSGILFEPKEGQLPGYKNPIHETARHLRDDPEYATARCHYSNLFAKQAYYDVPETLEEASSEAKVSLRPYQALMENFQQHGAAWVASDPDLNKVDWYAKVLQVFSLVRAPRGNSNIASSLPHDILPAMTSSKTVYGRADFTVPLPDSNEVDGIAEALETTFTVAIEKTSDRLVRAAQYQQLGQSCYRQKKYDSATVHFLEAARIFEQCTQEHTMDPMLECTPAEQNARDDWVLQKDNDKTPVWWKPLHDLFGNALVNVDQVLADPHFAVTEGSQARTAASQFVRVLLIDMAQEMLAKFERIQDLDGILRVCVFMGGLA</sequence>
<name>A0A9P6FDL5_9FUNG</name>
<proteinExistence type="predicted"/>
<comment type="caution">
    <text evidence="2">The sequence shown here is derived from an EMBL/GenBank/DDBJ whole genome shotgun (WGS) entry which is preliminary data.</text>
</comment>
<dbReference type="AlphaFoldDB" id="A0A9P6FDL5"/>
<accession>A0A9P6FDL5</accession>
<evidence type="ECO:0000313" key="3">
    <source>
        <dbReference type="Proteomes" id="UP000723463"/>
    </source>
</evidence>
<feature type="compositionally biased region" description="Low complexity" evidence="1">
    <location>
        <begin position="38"/>
        <end position="49"/>
    </location>
</feature>
<evidence type="ECO:0000256" key="1">
    <source>
        <dbReference type="SAM" id="MobiDB-lite"/>
    </source>
</evidence>
<reference evidence="2" key="1">
    <citation type="journal article" date="2020" name="Fungal Divers.">
        <title>Resolving the Mortierellaceae phylogeny through synthesis of multi-gene phylogenetics and phylogenomics.</title>
        <authorList>
            <person name="Vandepol N."/>
            <person name="Liber J."/>
            <person name="Desiro A."/>
            <person name="Na H."/>
            <person name="Kennedy M."/>
            <person name="Barry K."/>
            <person name="Grigoriev I.V."/>
            <person name="Miller A.N."/>
            <person name="O'Donnell K."/>
            <person name="Stajich J.E."/>
            <person name="Bonito G."/>
        </authorList>
    </citation>
    <scope>NUCLEOTIDE SEQUENCE</scope>
    <source>
        <strain evidence="2">NRRL 2591</strain>
    </source>
</reference>
<organism evidence="2 3">
    <name type="scientific">Mortierella hygrophila</name>
    <dbReference type="NCBI Taxonomy" id="979708"/>
    <lineage>
        <taxon>Eukaryota</taxon>
        <taxon>Fungi</taxon>
        <taxon>Fungi incertae sedis</taxon>
        <taxon>Mucoromycota</taxon>
        <taxon>Mortierellomycotina</taxon>
        <taxon>Mortierellomycetes</taxon>
        <taxon>Mortierellales</taxon>
        <taxon>Mortierellaceae</taxon>
        <taxon>Mortierella</taxon>
    </lineage>
</organism>
<gene>
    <name evidence="2" type="ORF">EC957_007743</name>
</gene>
<feature type="region of interest" description="Disordered" evidence="1">
    <location>
        <begin position="37"/>
        <end position="81"/>
    </location>
</feature>
<evidence type="ECO:0000313" key="2">
    <source>
        <dbReference type="EMBL" id="KAF9547797.1"/>
    </source>
</evidence>
<keyword evidence="3" id="KW-1185">Reference proteome</keyword>
<protein>
    <submittedName>
        <fullName evidence="2">Uncharacterized protein</fullName>
    </submittedName>
</protein>
<dbReference type="Proteomes" id="UP000723463">
    <property type="component" value="Unassembled WGS sequence"/>
</dbReference>
<dbReference type="EMBL" id="JAAAXW010000037">
    <property type="protein sequence ID" value="KAF9547797.1"/>
    <property type="molecule type" value="Genomic_DNA"/>
</dbReference>
<feature type="compositionally biased region" description="Polar residues" evidence="1">
    <location>
        <begin position="59"/>
        <end position="81"/>
    </location>
</feature>